<evidence type="ECO:0000313" key="2">
    <source>
        <dbReference type="Proteomes" id="UP000821865"/>
    </source>
</evidence>
<gene>
    <name evidence="1" type="ORF">HPB49_002522</name>
</gene>
<organism evidence="1 2">
    <name type="scientific">Dermacentor silvarum</name>
    <name type="common">Tick</name>
    <dbReference type="NCBI Taxonomy" id="543639"/>
    <lineage>
        <taxon>Eukaryota</taxon>
        <taxon>Metazoa</taxon>
        <taxon>Ecdysozoa</taxon>
        <taxon>Arthropoda</taxon>
        <taxon>Chelicerata</taxon>
        <taxon>Arachnida</taxon>
        <taxon>Acari</taxon>
        <taxon>Parasitiformes</taxon>
        <taxon>Ixodida</taxon>
        <taxon>Ixodoidea</taxon>
        <taxon>Ixodidae</taxon>
        <taxon>Rhipicephalinae</taxon>
        <taxon>Dermacentor</taxon>
    </lineage>
</organism>
<name>A0ACB8CD00_DERSI</name>
<dbReference type="Proteomes" id="UP000821865">
    <property type="component" value="Chromosome 7"/>
</dbReference>
<proteinExistence type="predicted"/>
<reference evidence="1" key="1">
    <citation type="submission" date="2020-05" db="EMBL/GenBank/DDBJ databases">
        <title>Large-scale comparative analyses of tick genomes elucidate their genetic diversity and vector capacities.</title>
        <authorList>
            <person name="Jia N."/>
            <person name="Wang J."/>
            <person name="Shi W."/>
            <person name="Du L."/>
            <person name="Sun Y."/>
            <person name="Zhan W."/>
            <person name="Jiang J."/>
            <person name="Wang Q."/>
            <person name="Zhang B."/>
            <person name="Ji P."/>
            <person name="Sakyi L.B."/>
            <person name="Cui X."/>
            <person name="Yuan T."/>
            <person name="Jiang B."/>
            <person name="Yang W."/>
            <person name="Lam T.T.-Y."/>
            <person name="Chang Q."/>
            <person name="Ding S."/>
            <person name="Wang X."/>
            <person name="Zhu J."/>
            <person name="Ruan X."/>
            <person name="Zhao L."/>
            <person name="Wei J."/>
            <person name="Que T."/>
            <person name="Du C."/>
            <person name="Cheng J."/>
            <person name="Dai P."/>
            <person name="Han X."/>
            <person name="Huang E."/>
            <person name="Gao Y."/>
            <person name="Liu J."/>
            <person name="Shao H."/>
            <person name="Ye R."/>
            <person name="Li L."/>
            <person name="Wei W."/>
            <person name="Wang X."/>
            <person name="Wang C."/>
            <person name="Yang T."/>
            <person name="Huo Q."/>
            <person name="Li W."/>
            <person name="Guo W."/>
            <person name="Chen H."/>
            <person name="Zhou L."/>
            <person name="Ni X."/>
            <person name="Tian J."/>
            <person name="Zhou Y."/>
            <person name="Sheng Y."/>
            <person name="Liu T."/>
            <person name="Pan Y."/>
            <person name="Xia L."/>
            <person name="Li J."/>
            <person name="Zhao F."/>
            <person name="Cao W."/>
        </authorList>
    </citation>
    <scope>NUCLEOTIDE SEQUENCE</scope>
    <source>
        <strain evidence="1">Dsil-2018</strain>
    </source>
</reference>
<dbReference type="EMBL" id="CM023476">
    <property type="protein sequence ID" value="KAH7940610.1"/>
    <property type="molecule type" value="Genomic_DNA"/>
</dbReference>
<evidence type="ECO:0000313" key="1">
    <source>
        <dbReference type="EMBL" id="KAH7940610.1"/>
    </source>
</evidence>
<protein>
    <submittedName>
        <fullName evidence="1">Uncharacterized protein</fullName>
    </submittedName>
</protein>
<keyword evidence="2" id="KW-1185">Reference proteome</keyword>
<sequence length="605" mass="67720">MAYRSSSKALISSWSPAAAAAKKPTFYTFCVWDAFSRFRPAPYNFSAKDIPAELCDAVIYSHVTIDNQTGAVKLTEKELKLDPEARAYSKSFLYNPIWMLPPHRAFRELSELKKRNPKLKLLLGIGGPHETVERYWQFLQRMDLYRDMKISISQWVKTYGLDGIVVDFFSGTRSAQDSVWTWDTAKLIHPFLWEIRDKFKEYIAKWHIILTLPAFDSSTHHLFNINRLSDLVNFFFVKSSDCQEFPNGAGLNVSRTMDMSDIDRLELIVKRGAERTRVVPEVPLSGRTYSAMGSSFGRHSVFTGRPGNYTKQQGFLSSFEVCDQIQSGWEKGRSSQGACPFLRKDEEYVAYEDDESVLQKAKMIMGRKYRGAVIRSVDLDDYSSQCAGKSNLLKTIRSSFKEATHDMEYPYNPPNAAWWDADIYKMMPTKAPLPKPTTTNAKKVSTRSQLETNTSTSQQKSPPSRQTTPSTDTAVTSPVDVPTSKGPAEVQSTPVKVGPTETNTSPGSSDSLTVTSTESPVTSSTPTTTAAATATAAVTAATSDNVCKGVKDSTMRPHESDCSKYYHCAHSTPHLKDCPPNTIFDIERQLCNWPAITNRPECKLS</sequence>
<comment type="caution">
    <text evidence="1">The sequence shown here is derived from an EMBL/GenBank/DDBJ whole genome shotgun (WGS) entry which is preliminary data.</text>
</comment>
<accession>A0ACB8CD00</accession>